<keyword evidence="1" id="KW-1133">Transmembrane helix</keyword>
<keyword evidence="3" id="KW-1185">Reference proteome</keyword>
<evidence type="ECO:0000256" key="1">
    <source>
        <dbReference type="SAM" id="Phobius"/>
    </source>
</evidence>
<organism evidence="2 3">
    <name type="scientific">Oceaniovalibus guishaninsula JLT2003</name>
    <dbReference type="NCBI Taxonomy" id="1231392"/>
    <lineage>
        <taxon>Bacteria</taxon>
        <taxon>Pseudomonadati</taxon>
        <taxon>Pseudomonadota</taxon>
        <taxon>Alphaproteobacteria</taxon>
        <taxon>Rhodobacterales</taxon>
        <taxon>Roseobacteraceae</taxon>
        <taxon>Oceaniovalibus</taxon>
    </lineage>
</organism>
<sequence>MTALTSYQRLEAPGLWREARGAQRRDVYVSLGDATLSILDGSERPLAHWSLPAIERTNPGTLPALYTPGPDAGEELELSDETMIDALATLTAAIDRRRPRRGRLRGAVLWTALLAAVLSAVLWLPGALVRHAVSVVPLAARAETGQRLLAAMADYTGPPCRADAARPALDRLTERLLGRGGGQIVVVRGGIETAEHLPGRIFVVGHSLLERYDGPEQVAGYVTAERLRARDTDPLARMLHATGPFAALQLLTRGAVPQSAIDAYALHLLQPDPLPLDPQTLTAGFAEAGIDPAPWLAASPGAATTTPRADPATLRPILDDGAWVALQGICGR</sequence>
<keyword evidence="1" id="KW-0812">Transmembrane</keyword>
<name>K2GQ32_9RHOB</name>
<dbReference type="AlphaFoldDB" id="K2GQ32"/>
<dbReference type="eggNOG" id="ENOG502Z8FB">
    <property type="taxonomic scope" value="Bacteria"/>
</dbReference>
<dbReference type="STRING" id="1231392.OCGS_1154"/>
<dbReference type="OrthoDB" id="7822309at2"/>
<protein>
    <submittedName>
        <fullName evidence="2">Uncharacterized protein</fullName>
    </submittedName>
</protein>
<keyword evidence="1" id="KW-0472">Membrane</keyword>
<dbReference type="PATRIC" id="fig|1231392.3.peg.1159"/>
<dbReference type="RefSeq" id="WP_007426306.1">
    <property type="nucleotide sequence ID" value="NZ_AMGO01000020.1"/>
</dbReference>
<comment type="caution">
    <text evidence="2">The sequence shown here is derived from an EMBL/GenBank/DDBJ whole genome shotgun (WGS) entry which is preliminary data.</text>
</comment>
<proteinExistence type="predicted"/>
<accession>K2GQ32</accession>
<feature type="transmembrane region" description="Helical" evidence="1">
    <location>
        <begin position="107"/>
        <end position="128"/>
    </location>
</feature>
<dbReference type="EMBL" id="AMGO01000020">
    <property type="protein sequence ID" value="EKE44771.1"/>
    <property type="molecule type" value="Genomic_DNA"/>
</dbReference>
<dbReference type="Proteomes" id="UP000006765">
    <property type="component" value="Unassembled WGS sequence"/>
</dbReference>
<evidence type="ECO:0000313" key="3">
    <source>
        <dbReference type="Proteomes" id="UP000006765"/>
    </source>
</evidence>
<evidence type="ECO:0000313" key="2">
    <source>
        <dbReference type="EMBL" id="EKE44771.1"/>
    </source>
</evidence>
<gene>
    <name evidence="2" type="ORF">OCGS_1154</name>
</gene>
<reference evidence="2 3" key="1">
    <citation type="journal article" date="2012" name="J. Bacteriol.">
        <title>Draft Genome Sequence of Oceaniovalibus guishaninsula JLT2003T.</title>
        <authorList>
            <person name="Tang K."/>
            <person name="Liu K."/>
            <person name="Jiao N."/>
        </authorList>
    </citation>
    <scope>NUCLEOTIDE SEQUENCE [LARGE SCALE GENOMIC DNA]</scope>
    <source>
        <strain evidence="2 3">JLT2003</strain>
    </source>
</reference>